<reference evidence="2" key="1">
    <citation type="submission" date="2021-05" db="EMBL/GenBank/DDBJ databases">
        <authorList>
            <person name="Alioto T."/>
            <person name="Alioto T."/>
            <person name="Gomez Garrido J."/>
        </authorList>
    </citation>
    <scope>NUCLEOTIDE SEQUENCE</scope>
</reference>
<name>A0A8D8EXM1_CULPI</name>
<feature type="region of interest" description="Disordered" evidence="1">
    <location>
        <begin position="102"/>
        <end position="121"/>
    </location>
</feature>
<evidence type="ECO:0000313" key="2">
    <source>
        <dbReference type="EMBL" id="CAG6449985.1"/>
    </source>
</evidence>
<feature type="region of interest" description="Disordered" evidence="1">
    <location>
        <begin position="69"/>
        <end position="88"/>
    </location>
</feature>
<sequence>MIVPATRSASSEFSRFLKVRLGTTPKSKSWTFWRRFHRLGHPSDYCCTCECPAAILKLIPCDSPRTRSVPVPRLTTPSTGSGRTWSTTRTCPFRSRRCTKITLPSANGSTSSRCRRQTSAR</sequence>
<dbReference type="EMBL" id="HBUE01014706">
    <property type="protein sequence ID" value="CAG6449985.1"/>
    <property type="molecule type" value="Transcribed_RNA"/>
</dbReference>
<organism evidence="2">
    <name type="scientific">Culex pipiens</name>
    <name type="common">House mosquito</name>
    <dbReference type="NCBI Taxonomy" id="7175"/>
    <lineage>
        <taxon>Eukaryota</taxon>
        <taxon>Metazoa</taxon>
        <taxon>Ecdysozoa</taxon>
        <taxon>Arthropoda</taxon>
        <taxon>Hexapoda</taxon>
        <taxon>Insecta</taxon>
        <taxon>Pterygota</taxon>
        <taxon>Neoptera</taxon>
        <taxon>Endopterygota</taxon>
        <taxon>Diptera</taxon>
        <taxon>Nematocera</taxon>
        <taxon>Culicoidea</taxon>
        <taxon>Culicidae</taxon>
        <taxon>Culicinae</taxon>
        <taxon>Culicini</taxon>
        <taxon>Culex</taxon>
        <taxon>Culex</taxon>
    </lineage>
</organism>
<feature type="compositionally biased region" description="Low complexity" evidence="1">
    <location>
        <begin position="75"/>
        <end position="88"/>
    </location>
</feature>
<evidence type="ECO:0000256" key="1">
    <source>
        <dbReference type="SAM" id="MobiDB-lite"/>
    </source>
</evidence>
<accession>A0A8D8EXM1</accession>
<protein>
    <submittedName>
        <fullName evidence="2">(northern house mosquito) hypothetical protein</fullName>
    </submittedName>
</protein>
<proteinExistence type="predicted"/>
<dbReference type="AlphaFoldDB" id="A0A8D8EXM1"/>
<feature type="compositionally biased region" description="Polar residues" evidence="1">
    <location>
        <begin position="102"/>
        <end position="112"/>
    </location>
</feature>